<name>A0A926UXH7_9CYAN</name>
<reference evidence="9" key="1">
    <citation type="journal article" date="2015" name="ISME J.">
        <title>Draft Genome Sequence of Streptomyces incarnatus NRRL8089, which Produces the Nucleoside Antibiotic Sinefungin.</title>
        <authorList>
            <person name="Oshima K."/>
            <person name="Hattori M."/>
            <person name="Shimizu H."/>
            <person name="Fukuda K."/>
            <person name="Nemoto M."/>
            <person name="Inagaki K."/>
            <person name="Tamura T."/>
        </authorList>
    </citation>
    <scope>NUCLEOTIDE SEQUENCE</scope>
    <source>
        <strain evidence="9">FACHB-1277</strain>
    </source>
</reference>
<evidence type="ECO:0000256" key="8">
    <source>
        <dbReference type="SAM" id="Phobius"/>
    </source>
</evidence>
<sequence length="261" mass="28649">MALACLANLHFYYVWKVANYVPSLIDLSGWLCTGFLLWKRGSSIKIRSNFISTILGLLLIIWMVIRHTLSQANPAMDALSYTFPIVVFVGSLLIVVGFKQLINYKSELAIMSLMSVPTLFVSTTVLSPIAHIDARLMNFILHYIGFNVSRQNTTILLSKGAVEVMGGCSSVIPLVTVFALLVMLTSLYAAKRKQQILIYSIATVAVFMINSVRLCLLALLVNSGNDIGFEYWHSGGGAAIFSNIIVVLVGGMSYKLLEDGL</sequence>
<proteinExistence type="predicted"/>
<feature type="transmembrane region" description="Helical" evidence="8">
    <location>
        <begin position="81"/>
        <end position="98"/>
    </location>
</feature>
<feature type="transmembrane region" description="Helical" evidence="8">
    <location>
        <begin position="196"/>
        <end position="219"/>
    </location>
</feature>
<dbReference type="GO" id="GO:0006508">
    <property type="term" value="P:proteolysis"/>
    <property type="evidence" value="ECO:0007669"/>
    <property type="project" value="UniProtKB-KW"/>
</dbReference>
<evidence type="ECO:0000256" key="6">
    <source>
        <dbReference type="ARBA" id="ARBA00022989"/>
    </source>
</evidence>
<gene>
    <name evidence="9" type="ORF">H6F44_21365</name>
</gene>
<comment type="subcellular location">
    <subcellularLocation>
        <location evidence="1">Cell membrane</location>
        <topology evidence="1">Multi-pass membrane protein</topology>
    </subcellularLocation>
</comment>
<dbReference type="NCBIfam" id="TIGR04178">
    <property type="entry name" value="exo_archaeo"/>
    <property type="match status" value="1"/>
</dbReference>
<dbReference type="GO" id="GO:0005886">
    <property type="term" value="C:plasma membrane"/>
    <property type="evidence" value="ECO:0007669"/>
    <property type="project" value="UniProtKB-SubCell"/>
</dbReference>
<keyword evidence="2" id="KW-1003">Cell membrane</keyword>
<comment type="caution">
    <text evidence="9">The sequence shown here is derived from an EMBL/GenBank/DDBJ whole genome shotgun (WGS) entry which is preliminary data.</text>
</comment>
<keyword evidence="4 8" id="KW-0812">Transmembrane</keyword>
<feature type="transmembrane region" description="Helical" evidence="8">
    <location>
        <begin position="20"/>
        <end position="38"/>
    </location>
</feature>
<dbReference type="InterPro" id="IPR026392">
    <property type="entry name" value="Exo/Archaeosortase_dom"/>
</dbReference>
<dbReference type="GO" id="GO:0008233">
    <property type="term" value="F:peptidase activity"/>
    <property type="evidence" value="ECO:0007669"/>
    <property type="project" value="UniProtKB-KW"/>
</dbReference>
<dbReference type="Pfam" id="PF09721">
    <property type="entry name" value="Exosortase_EpsH"/>
    <property type="match status" value="1"/>
</dbReference>
<keyword evidence="3" id="KW-0645">Protease</keyword>
<accession>A0A926UXH7</accession>
<evidence type="ECO:0000313" key="9">
    <source>
        <dbReference type="EMBL" id="MBD2152648.1"/>
    </source>
</evidence>
<keyword evidence="5" id="KW-0378">Hydrolase</keyword>
<dbReference type="AlphaFoldDB" id="A0A926UXH7"/>
<feature type="transmembrane region" description="Helical" evidence="8">
    <location>
        <begin position="231"/>
        <end position="254"/>
    </location>
</feature>
<feature type="transmembrane region" description="Helical" evidence="8">
    <location>
        <begin position="164"/>
        <end position="184"/>
    </location>
</feature>
<organism evidence="9 10">
    <name type="scientific">Pseudanabaena cinerea FACHB-1277</name>
    <dbReference type="NCBI Taxonomy" id="2949581"/>
    <lineage>
        <taxon>Bacteria</taxon>
        <taxon>Bacillati</taxon>
        <taxon>Cyanobacteriota</taxon>
        <taxon>Cyanophyceae</taxon>
        <taxon>Pseudanabaenales</taxon>
        <taxon>Pseudanabaenaceae</taxon>
        <taxon>Pseudanabaena</taxon>
        <taxon>Pseudanabaena cinerea</taxon>
    </lineage>
</organism>
<dbReference type="InterPro" id="IPR019127">
    <property type="entry name" value="Exosortase"/>
</dbReference>
<evidence type="ECO:0000256" key="4">
    <source>
        <dbReference type="ARBA" id="ARBA00022692"/>
    </source>
</evidence>
<keyword evidence="7 8" id="KW-0472">Membrane</keyword>
<feature type="transmembrane region" description="Helical" evidence="8">
    <location>
        <begin position="50"/>
        <end position="69"/>
    </location>
</feature>
<keyword evidence="10" id="KW-1185">Reference proteome</keyword>
<reference evidence="9" key="2">
    <citation type="submission" date="2020-08" db="EMBL/GenBank/DDBJ databases">
        <authorList>
            <person name="Chen M."/>
            <person name="Teng W."/>
            <person name="Zhao L."/>
            <person name="Hu C."/>
            <person name="Zhou Y."/>
            <person name="Han B."/>
            <person name="Song L."/>
            <person name="Shu W."/>
        </authorList>
    </citation>
    <scope>NUCLEOTIDE SEQUENCE</scope>
    <source>
        <strain evidence="9">FACHB-1277</strain>
    </source>
</reference>
<dbReference type="Proteomes" id="UP000631421">
    <property type="component" value="Unassembled WGS sequence"/>
</dbReference>
<evidence type="ECO:0000256" key="1">
    <source>
        <dbReference type="ARBA" id="ARBA00004651"/>
    </source>
</evidence>
<evidence type="ECO:0000313" key="10">
    <source>
        <dbReference type="Proteomes" id="UP000631421"/>
    </source>
</evidence>
<feature type="transmembrane region" description="Helical" evidence="8">
    <location>
        <begin position="110"/>
        <end position="130"/>
    </location>
</feature>
<dbReference type="RefSeq" id="WP_190353113.1">
    <property type="nucleotide sequence ID" value="NZ_JACJPY010000127.1"/>
</dbReference>
<evidence type="ECO:0000256" key="2">
    <source>
        <dbReference type="ARBA" id="ARBA00022475"/>
    </source>
</evidence>
<evidence type="ECO:0000256" key="5">
    <source>
        <dbReference type="ARBA" id="ARBA00022801"/>
    </source>
</evidence>
<dbReference type="EMBL" id="JACJPY010000127">
    <property type="protein sequence ID" value="MBD2152648.1"/>
    <property type="molecule type" value="Genomic_DNA"/>
</dbReference>
<evidence type="ECO:0000256" key="3">
    <source>
        <dbReference type="ARBA" id="ARBA00022670"/>
    </source>
</evidence>
<protein>
    <submittedName>
        <fullName evidence="9">Archaeosortase/exosortase family protein</fullName>
    </submittedName>
</protein>
<keyword evidence="6 8" id="KW-1133">Transmembrane helix</keyword>
<evidence type="ECO:0000256" key="7">
    <source>
        <dbReference type="ARBA" id="ARBA00023136"/>
    </source>
</evidence>